<sequence>MSKHALNIPIVILAAGASKRMGTIKQLLLWGENTLLGHTIQTALKTNTKHIYVVLGANYYTIKKEIEKFPITIIKNDTWELGLGKSIACAVNHILEAESHFEGVLICLADQPFVDADFLNTLIQNFVPNKNKIIATSYKNGFSGVPVIFDKTYTFELSKLIDDNGAKPLLKKYSALVETFKLKLDNIDIDNKEDYDNLYKANFKN</sequence>
<dbReference type="PANTHER" id="PTHR43777">
    <property type="entry name" value="MOLYBDENUM COFACTOR CYTIDYLYLTRANSFERASE"/>
    <property type="match status" value="1"/>
</dbReference>
<keyword evidence="3" id="KW-1185">Reference proteome</keyword>
<dbReference type="EMBL" id="SRSO01000037">
    <property type="protein sequence ID" value="TGV00643.1"/>
    <property type="molecule type" value="Genomic_DNA"/>
</dbReference>
<dbReference type="OrthoDB" id="9779263at2"/>
<feature type="domain" description="MobA-like NTP transferase" evidence="1">
    <location>
        <begin position="11"/>
        <end position="173"/>
    </location>
</feature>
<protein>
    <submittedName>
        <fullName evidence="2">Nucleotidyltransferase family protein</fullName>
    </submittedName>
</protein>
<keyword evidence="2" id="KW-0808">Transferase</keyword>
<accession>A0A4S1DSC9</accession>
<dbReference type="PANTHER" id="PTHR43777:SF1">
    <property type="entry name" value="MOLYBDENUM COFACTOR CYTIDYLYLTRANSFERASE"/>
    <property type="match status" value="1"/>
</dbReference>
<dbReference type="AlphaFoldDB" id="A0A4S1DSC9"/>
<organism evidence="2 3">
    <name type="scientific">Flavivirga rizhaonensis</name>
    <dbReference type="NCBI Taxonomy" id="2559571"/>
    <lineage>
        <taxon>Bacteria</taxon>
        <taxon>Pseudomonadati</taxon>
        <taxon>Bacteroidota</taxon>
        <taxon>Flavobacteriia</taxon>
        <taxon>Flavobacteriales</taxon>
        <taxon>Flavobacteriaceae</taxon>
        <taxon>Flavivirga</taxon>
    </lineage>
</organism>
<dbReference type="Pfam" id="PF12804">
    <property type="entry name" value="NTP_transf_3"/>
    <property type="match status" value="1"/>
</dbReference>
<dbReference type="SUPFAM" id="SSF53448">
    <property type="entry name" value="Nucleotide-diphospho-sugar transferases"/>
    <property type="match status" value="1"/>
</dbReference>
<evidence type="ECO:0000313" key="3">
    <source>
        <dbReference type="Proteomes" id="UP000307602"/>
    </source>
</evidence>
<comment type="caution">
    <text evidence="2">The sequence shown here is derived from an EMBL/GenBank/DDBJ whole genome shotgun (WGS) entry which is preliminary data.</text>
</comment>
<dbReference type="InterPro" id="IPR025877">
    <property type="entry name" value="MobA-like_NTP_Trfase"/>
</dbReference>
<reference evidence="2 3" key="1">
    <citation type="submission" date="2019-04" db="EMBL/GenBank/DDBJ databases">
        <authorList>
            <person name="Liu A."/>
        </authorList>
    </citation>
    <scope>NUCLEOTIDE SEQUENCE [LARGE SCALE GENOMIC DNA]</scope>
    <source>
        <strain evidence="2 3">RZ03</strain>
    </source>
</reference>
<gene>
    <name evidence="2" type="ORF">EM932_18705</name>
</gene>
<dbReference type="Gene3D" id="3.90.550.10">
    <property type="entry name" value="Spore Coat Polysaccharide Biosynthesis Protein SpsA, Chain A"/>
    <property type="match status" value="1"/>
</dbReference>
<dbReference type="RefSeq" id="WP_135878735.1">
    <property type="nucleotide sequence ID" value="NZ_SRSO01000037.1"/>
</dbReference>
<dbReference type="Proteomes" id="UP000307602">
    <property type="component" value="Unassembled WGS sequence"/>
</dbReference>
<name>A0A4S1DSC9_9FLAO</name>
<dbReference type="InterPro" id="IPR029044">
    <property type="entry name" value="Nucleotide-diphossugar_trans"/>
</dbReference>
<evidence type="ECO:0000313" key="2">
    <source>
        <dbReference type="EMBL" id="TGV00643.1"/>
    </source>
</evidence>
<proteinExistence type="predicted"/>
<dbReference type="GO" id="GO:0016779">
    <property type="term" value="F:nucleotidyltransferase activity"/>
    <property type="evidence" value="ECO:0007669"/>
    <property type="project" value="UniProtKB-ARBA"/>
</dbReference>
<dbReference type="CDD" id="cd04182">
    <property type="entry name" value="GT_2_like_f"/>
    <property type="match status" value="1"/>
</dbReference>
<evidence type="ECO:0000259" key="1">
    <source>
        <dbReference type="Pfam" id="PF12804"/>
    </source>
</evidence>